<feature type="signal peptide" evidence="5">
    <location>
        <begin position="1"/>
        <end position="16"/>
    </location>
</feature>
<dbReference type="InterPro" id="IPR001534">
    <property type="entry name" value="Transthyretin-like"/>
</dbReference>
<dbReference type="Gene3D" id="2.60.40.3330">
    <property type="match status" value="1"/>
</dbReference>
<comment type="subcellular location">
    <subcellularLocation>
        <location evidence="1">Secreted</location>
    </subcellularLocation>
</comment>
<dbReference type="PANTHER" id="PTHR21700">
    <property type="entry name" value="TRANSTHYRETIN-LIKE FAMILY PROTEIN-RELATED"/>
    <property type="match status" value="1"/>
</dbReference>
<name>A0A183DX17_9BILA</name>
<reference evidence="8" key="1">
    <citation type="submission" date="2016-06" db="UniProtKB">
        <authorList>
            <consortium name="WormBaseParasite"/>
        </authorList>
    </citation>
    <scope>IDENTIFICATION</scope>
</reference>
<keyword evidence="3" id="KW-0964">Secreted</keyword>
<gene>
    <name evidence="6" type="ORF">GPUH_LOCUS13258</name>
</gene>
<evidence type="ECO:0000313" key="8">
    <source>
        <dbReference type="WBParaSite" id="GPUH_0001327301-mRNA-1"/>
    </source>
</evidence>
<evidence type="ECO:0000256" key="2">
    <source>
        <dbReference type="ARBA" id="ARBA00010112"/>
    </source>
</evidence>
<dbReference type="GO" id="GO:0009986">
    <property type="term" value="C:cell surface"/>
    <property type="evidence" value="ECO:0007669"/>
    <property type="project" value="InterPro"/>
</dbReference>
<comment type="similarity">
    <text evidence="2">Belongs to the nematode transthyretin-like family.</text>
</comment>
<organism evidence="8">
    <name type="scientific">Gongylonema pulchrum</name>
    <dbReference type="NCBI Taxonomy" id="637853"/>
    <lineage>
        <taxon>Eukaryota</taxon>
        <taxon>Metazoa</taxon>
        <taxon>Ecdysozoa</taxon>
        <taxon>Nematoda</taxon>
        <taxon>Chromadorea</taxon>
        <taxon>Rhabditida</taxon>
        <taxon>Spirurina</taxon>
        <taxon>Spiruromorpha</taxon>
        <taxon>Spiruroidea</taxon>
        <taxon>Gongylonematidae</taxon>
        <taxon>Gongylonema</taxon>
    </lineage>
</organism>
<evidence type="ECO:0000313" key="7">
    <source>
        <dbReference type="Proteomes" id="UP000271098"/>
    </source>
</evidence>
<protein>
    <submittedName>
        <fullName evidence="8">Transthyretin-like family protein</fullName>
    </submittedName>
</protein>
<keyword evidence="7" id="KW-1185">Reference proteome</keyword>
<evidence type="ECO:0000256" key="1">
    <source>
        <dbReference type="ARBA" id="ARBA00004613"/>
    </source>
</evidence>
<evidence type="ECO:0000256" key="4">
    <source>
        <dbReference type="ARBA" id="ARBA00022729"/>
    </source>
</evidence>
<proteinExistence type="inferred from homology"/>
<sequence length="107" mass="11810">MQLLIVLISSVCGTFAFRQQSIGVKGQLVCGSKPLSDARIKVWNKNKIGTDDQIIDVRTDAGGYFNATGGIGSFFDMNPHLKIYHTCNHELGFFGIKKVNPKIFCTK</sequence>
<dbReference type="Pfam" id="PF01060">
    <property type="entry name" value="TTR-52"/>
    <property type="match status" value="1"/>
</dbReference>
<evidence type="ECO:0000256" key="5">
    <source>
        <dbReference type="SAM" id="SignalP"/>
    </source>
</evidence>
<dbReference type="EMBL" id="UYRT01080050">
    <property type="protein sequence ID" value="VDN21935.1"/>
    <property type="molecule type" value="Genomic_DNA"/>
</dbReference>
<dbReference type="AlphaFoldDB" id="A0A183DX17"/>
<accession>A0A183DX17</accession>
<evidence type="ECO:0000256" key="3">
    <source>
        <dbReference type="ARBA" id="ARBA00022525"/>
    </source>
</evidence>
<dbReference type="GO" id="GO:0005576">
    <property type="term" value="C:extracellular region"/>
    <property type="evidence" value="ECO:0007669"/>
    <property type="project" value="UniProtKB-SubCell"/>
</dbReference>
<keyword evidence="4 5" id="KW-0732">Signal</keyword>
<evidence type="ECO:0000313" key="6">
    <source>
        <dbReference type="EMBL" id="VDN21935.1"/>
    </source>
</evidence>
<reference evidence="6 7" key="2">
    <citation type="submission" date="2018-11" db="EMBL/GenBank/DDBJ databases">
        <authorList>
            <consortium name="Pathogen Informatics"/>
        </authorList>
    </citation>
    <scope>NUCLEOTIDE SEQUENCE [LARGE SCALE GENOMIC DNA]</scope>
</reference>
<dbReference type="InterPro" id="IPR038479">
    <property type="entry name" value="Transthyretin-like_sf"/>
</dbReference>
<feature type="chain" id="PRO_5043138910" evidence="5">
    <location>
        <begin position="17"/>
        <end position="107"/>
    </location>
</feature>
<dbReference type="WBParaSite" id="GPUH_0001327301-mRNA-1">
    <property type="protein sequence ID" value="GPUH_0001327301-mRNA-1"/>
    <property type="gene ID" value="GPUH_0001327301"/>
</dbReference>
<dbReference type="OrthoDB" id="5837678at2759"/>
<dbReference type="Proteomes" id="UP000271098">
    <property type="component" value="Unassembled WGS sequence"/>
</dbReference>